<dbReference type="Pfam" id="PF03982">
    <property type="entry name" value="DAGAT"/>
    <property type="match status" value="1"/>
</dbReference>
<evidence type="ECO:0000256" key="9">
    <source>
        <dbReference type="ARBA" id="ARBA00023136"/>
    </source>
</evidence>
<dbReference type="OrthoDB" id="264532at2759"/>
<organism evidence="12 13">
    <name type="scientific">Ignelater luminosus</name>
    <name type="common">Cucubano</name>
    <name type="synonym">Pyrophorus luminosus</name>
    <dbReference type="NCBI Taxonomy" id="2038154"/>
    <lineage>
        <taxon>Eukaryota</taxon>
        <taxon>Metazoa</taxon>
        <taxon>Ecdysozoa</taxon>
        <taxon>Arthropoda</taxon>
        <taxon>Hexapoda</taxon>
        <taxon>Insecta</taxon>
        <taxon>Pterygota</taxon>
        <taxon>Neoptera</taxon>
        <taxon>Endopterygota</taxon>
        <taxon>Coleoptera</taxon>
        <taxon>Polyphaga</taxon>
        <taxon>Elateriformia</taxon>
        <taxon>Elateroidea</taxon>
        <taxon>Elateridae</taxon>
        <taxon>Agrypninae</taxon>
        <taxon>Pyrophorini</taxon>
        <taxon>Ignelater</taxon>
    </lineage>
</organism>
<evidence type="ECO:0000256" key="1">
    <source>
        <dbReference type="ARBA" id="ARBA00004477"/>
    </source>
</evidence>
<keyword evidence="4 11" id="KW-0808">Transferase</keyword>
<sequence length="345" mass="39399">MKKLKETIKFAPINTPLRRRLQTLATGTAFLVMTCGGLIGSIFILYLILYTHHWPEALFYLYWIWVLDKDTCETGGRPIEWVRDWVWWKYVKEYFPTRLERVPWAEFNPRKNYLLCCFPHGILPMGVFTSFGASANGFQEWFPGHVPYVLTLKLNFFLPLLRDLAMALGMCSASAQSLNILLGDPAGGKAVALIVGGAEEAYYCRPGQYRIVLKKRKGFIKMALRHGSPLVPVFSFGEVDVFDQLDNPKGSVVRTIQDWLKKVTGVAPIVPVGRGFLQYTFGFVPFRTPVATIIGKPIEVEKTPYPTQEQIEDLHARFTKGLIELFEEQKYNYLAHPKNVELIIE</sequence>
<dbReference type="GO" id="GO:0019432">
    <property type="term" value="P:triglyceride biosynthetic process"/>
    <property type="evidence" value="ECO:0007669"/>
    <property type="project" value="TreeGrafter"/>
</dbReference>
<dbReference type="InterPro" id="IPR007130">
    <property type="entry name" value="DAGAT"/>
</dbReference>
<dbReference type="AlphaFoldDB" id="A0A8K0DIK2"/>
<comment type="caution">
    <text evidence="11">Lacks conserved residue(s) required for the propagation of feature annotation.</text>
</comment>
<evidence type="ECO:0000256" key="4">
    <source>
        <dbReference type="ARBA" id="ARBA00022679"/>
    </source>
</evidence>
<reference evidence="12" key="1">
    <citation type="submission" date="2019-08" db="EMBL/GenBank/DDBJ databases">
        <title>The genome of the North American firefly Photinus pyralis.</title>
        <authorList>
            <consortium name="Photinus pyralis genome working group"/>
            <person name="Fallon T.R."/>
            <person name="Sander Lower S.E."/>
            <person name="Weng J.-K."/>
        </authorList>
    </citation>
    <scope>NUCLEOTIDE SEQUENCE</scope>
    <source>
        <strain evidence="12">TRF0915ILg1</strain>
        <tissue evidence="12">Whole body</tissue>
    </source>
</reference>
<accession>A0A8K0DIK2</accession>
<keyword evidence="10" id="KW-0012">Acyltransferase</keyword>
<evidence type="ECO:0000256" key="7">
    <source>
        <dbReference type="ARBA" id="ARBA00022989"/>
    </source>
</evidence>
<dbReference type="PANTHER" id="PTHR12317:SF79">
    <property type="entry name" value="ACYLTRANSFERASE"/>
    <property type="match status" value="1"/>
</dbReference>
<dbReference type="EC" id="2.3.1.-" evidence="11"/>
<keyword evidence="6 11" id="KW-0256">Endoplasmic reticulum</keyword>
<comment type="caution">
    <text evidence="12">The sequence shown here is derived from an EMBL/GenBank/DDBJ whole genome shotgun (WGS) entry which is preliminary data.</text>
</comment>
<comment type="subcellular location">
    <subcellularLocation>
        <location evidence="1 11">Endoplasmic reticulum membrane</location>
        <topology evidence="1 11">Multi-pass membrane protein</topology>
    </subcellularLocation>
</comment>
<keyword evidence="3" id="KW-0444">Lipid biosynthesis</keyword>
<keyword evidence="5 11" id="KW-0812">Transmembrane</keyword>
<evidence type="ECO:0000256" key="3">
    <source>
        <dbReference type="ARBA" id="ARBA00022516"/>
    </source>
</evidence>
<evidence type="ECO:0000313" key="13">
    <source>
        <dbReference type="Proteomes" id="UP000801492"/>
    </source>
</evidence>
<dbReference type="PANTHER" id="PTHR12317">
    <property type="entry name" value="DIACYLGLYCEROL O-ACYLTRANSFERASE"/>
    <property type="match status" value="1"/>
</dbReference>
<evidence type="ECO:0000256" key="11">
    <source>
        <dbReference type="RuleBase" id="RU367023"/>
    </source>
</evidence>
<keyword evidence="8" id="KW-0443">Lipid metabolism</keyword>
<evidence type="ECO:0000256" key="10">
    <source>
        <dbReference type="ARBA" id="ARBA00023315"/>
    </source>
</evidence>
<proteinExistence type="inferred from homology"/>
<keyword evidence="9 11" id="KW-0472">Membrane</keyword>
<evidence type="ECO:0000313" key="12">
    <source>
        <dbReference type="EMBL" id="KAF2903888.1"/>
    </source>
</evidence>
<protein>
    <recommendedName>
        <fullName evidence="11">Acyltransferase</fullName>
        <ecNumber evidence="11">2.3.1.-</ecNumber>
    </recommendedName>
</protein>
<dbReference type="EMBL" id="VTPC01000910">
    <property type="protein sequence ID" value="KAF2903888.1"/>
    <property type="molecule type" value="Genomic_DNA"/>
</dbReference>
<dbReference type="Proteomes" id="UP000801492">
    <property type="component" value="Unassembled WGS sequence"/>
</dbReference>
<dbReference type="GO" id="GO:0004144">
    <property type="term" value="F:diacylglycerol O-acyltransferase activity"/>
    <property type="evidence" value="ECO:0007669"/>
    <property type="project" value="TreeGrafter"/>
</dbReference>
<evidence type="ECO:0000256" key="2">
    <source>
        <dbReference type="ARBA" id="ARBA00005420"/>
    </source>
</evidence>
<keyword evidence="7 11" id="KW-1133">Transmembrane helix</keyword>
<evidence type="ECO:0000256" key="6">
    <source>
        <dbReference type="ARBA" id="ARBA00022824"/>
    </source>
</evidence>
<evidence type="ECO:0000256" key="8">
    <source>
        <dbReference type="ARBA" id="ARBA00023098"/>
    </source>
</evidence>
<name>A0A8K0DIK2_IGNLU</name>
<gene>
    <name evidence="12" type="ORF">ILUMI_02283</name>
</gene>
<feature type="transmembrane region" description="Helical" evidence="11">
    <location>
        <begin position="21"/>
        <end position="49"/>
    </location>
</feature>
<keyword evidence="13" id="KW-1185">Reference proteome</keyword>
<dbReference type="GO" id="GO:0005789">
    <property type="term" value="C:endoplasmic reticulum membrane"/>
    <property type="evidence" value="ECO:0007669"/>
    <property type="project" value="UniProtKB-SubCell"/>
</dbReference>
<comment type="similarity">
    <text evidence="2 11">Belongs to the diacylglycerol acyltransferase family.</text>
</comment>
<evidence type="ECO:0000256" key="5">
    <source>
        <dbReference type="ARBA" id="ARBA00022692"/>
    </source>
</evidence>
<dbReference type="CDD" id="cd07987">
    <property type="entry name" value="LPLAT_MGAT-like"/>
    <property type="match status" value="1"/>
</dbReference>